<dbReference type="PANTHER" id="PTHR44943">
    <property type="entry name" value="CELLULOSE SYNTHASE OPERON PROTEIN C"/>
    <property type="match status" value="1"/>
</dbReference>
<gene>
    <name evidence="4" type="ORF">CBW46_005840</name>
</gene>
<evidence type="ECO:0000313" key="4">
    <source>
        <dbReference type="EMBL" id="PZE21923.1"/>
    </source>
</evidence>
<dbReference type="InterPro" id="IPR013105">
    <property type="entry name" value="TPR_2"/>
</dbReference>
<evidence type="ECO:0000256" key="3">
    <source>
        <dbReference type="PROSITE-ProRule" id="PRU00339"/>
    </source>
</evidence>
<feature type="repeat" description="TPR" evidence="3">
    <location>
        <begin position="118"/>
        <end position="151"/>
    </location>
</feature>
<protein>
    <submittedName>
        <fullName evidence="4">Tetratricopeptide repeat protein</fullName>
    </submittedName>
</protein>
<dbReference type="SUPFAM" id="SSF48452">
    <property type="entry name" value="TPR-like"/>
    <property type="match status" value="1"/>
</dbReference>
<dbReference type="Proteomes" id="UP000214746">
    <property type="component" value="Unassembled WGS sequence"/>
</dbReference>
<dbReference type="Gene3D" id="1.25.40.10">
    <property type="entry name" value="Tetratricopeptide repeat domain"/>
    <property type="match status" value="2"/>
</dbReference>
<dbReference type="RefSeq" id="WP_089199065.1">
    <property type="nucleotide sequence ID" value="NZ_NHRJ02000002.1"/>
</dbReference>
<proteinExistence type="predicted"/>
<organism evidence="4 5">
    <name type="scientific">Paenibacillus xerothermodurans</name>
    <dbReference type="NCBI Taxonomy" id="1977292"/>
    <lineage>
        <taxon>Bacteria</taxon>
        <taxon>Bacillati</taxon>
        <taxon>Bacillota</taxon>
        <taxon>Bacilli</taxon>
        <taxon>Bacillales</taxon>
        <taxon>Paenibacillaceae</taxon>
        <taxon>Paenibacillus</taxon>
    </lineage>
</organism>
<dbReference type="SMART" id="SM00028">
    <property type="entry name" value="TPR"/>
    <property type="match status" value="3"/>
</dbReference>
<keyword evidence="1" id="KW-0677">Repeat</keyword>
<accession>A0A2W1NTB8</accession>
<dbReference type="PANTHER" id="PTHR44943:SF8">
    <property type="entry name" value="TPR REPEAT-CONTAINING PROTEIN MJ0263"/>
    <property type="match status" value="1"/>
</dbReference>
<keyword evidence="2 3" id="KW-0802">TPR repeat</keyword>
<evidence type="ECO:0000256" key="2">
    <source>
        <dbReference type="ARBA" id="ARBA00022803"/>
    </source>
</evidence>
<sequence>MDGEQEIKKAYASILMNDFEQAVEWFEQAIAIAPCNADFHHKLSITYARSNKLKPAVEHASLAVRLVPGEEQYRHHLQHLQAKELIQQAEKYLEESEPRLWEAISSLKQAVALDCLSTDAWLMLGLAYDRLREYDQAVLALKELLRLDPQHEIGITLLRQFTEKLSSI</sequence>
<evidence type="ECO:0000313" key="5">
    <source>
        <dbReference type="Proteomes" id="UP000214746"/>
    </source>
</evidence>
<evidence type="ECO:0000256" key="1">
    <source>
        <dbReference type="ARBA" id="ARBA00022737"/>
    </source>
</evidence>
<dbReference type="InterPro" id="IPR051685">
    <property type="entry name" value="Ycf3/AcsC/BcsC/TPR_MFPF"/>
</dbReference>
<dbReference type="EMBL" id="NHRJ02000002">
    <property type="protein sequence ID" value="PZE21923.1"/>
    <property type="molecule type" value="Genomic_DNA"/>
</dbReference>
<dbReference type="InterPro" id="IPR019734">
    <property type="entry name" value="TPR_rpt"/>
</dbReference>
<reference evidence="4" key="1">
    <citation type="submission" date="2018-06" db="EMBL/GenBank/DDBJ databases">
        <title>Paenibacillus xerothermodurans sp. nov. an extremely dry heat resistant spore forming bacterium isolated from the soil of Cape Canaveral, Florida.</title>
        <authorList>
            <person name="Seuylemezian A."/>
            <person name="Kaur N."/>
            <person name="Patil P."/>
            <person name="Patil P."/>
            <person name="Mayilraj S."/>
            <person name="Vaishampayan P."/>
        </authorList>
    </citation>
    <scope>NUCLEOTIDE SEQUENCE [LARGE SCALE GENOMIC DNA]</scope>
    <source>
        <strain evidence="4">ATCC 27380</strain>
    </source>
</reference>
<name>A0A2W1NTB8_PAEXE</name>
<dbReference type="PROSITE" id="PS50005">
    <property type="entry name" value="TPR"/>
    <property type="match status" value="2"/>
</dbReference>
<dbReference type="AlphaFoldDB" id="A0A2W1NTB8"/>
<comment type="caution">
    <text evidence="4">The sequence shown here is derived from an EMBL/GenBank/DDBJ whole genome shotgun (WGS) entry which is preliminary data.</text>
</comment>
<dbReference type="Pfam" id="PF07719">
    <property type="entry name" value="TPR_2"/>
    <property type="match status" value="1"/>
</dbReference>
<keyword evidence="5" id="KW-1185">Reference proteome</keyword>
<feature type="repeat" description="TPR" evidence="3">
    <location>
        <begin position="3"/>
        <end position="36"/>
    </location>
</feature>
<dbReference type="PROSITE" id="PS50293">
    <property type="entry name" value="TPR_REGION"/>
    <property type="match status" value="1"/>
</dbReference>
<dbReference type="InterPro" id="IPR011990">
    <property type="entry name" value="TPR-like_helical_dom_sf"/>
</dbReference>
<dbReference type="Pfam" id="PF13181">
    <property type="entry name" value="TPR_8"/>
    <property type="match status" value="1"/>
</dbReference>
<dbReference type="OrthoDB" id="2658522at2"/>